<dbReference type="OrthoDB" id="784295at2759"/>
<keyword evidence="4" id="KW-1185">Reference proteome</keyword>
<proteinExistence type="predicted"/>
<dbReference type="AlphaFoldDB" id="A0A9Q0KKG3"/>
<feature type="compositionally biased region" description="Acidic residues" evidence="1">
    <location>
        <begin position="276"/>
        <end position="300"/>
    </location>
</feature>
<name>A0A9Q0KKG3_9MAGN</name>
<feature type="compositionally biased region" description="Basic and acidic residues" evidence="1">
    <location>
        <begin position="96"/>
        <end position="105"/>
    </location>
</feature>
<gene>
    <name evidence="3" type="ORF">NE237_005266</name>
</gene>
<evidence type="ECO:0000313" key="4">
    <source>
        <dbReference type="Proteomes" id="UP001141806"/>
    </source>
</evidence>
<evidence type="ECO:0000259" key="2">
    <source>
        <dbReference type="Pfam" id="PF13837"/>
    </source>
</evidence>
<dbReference type="Pfam" id="PF13837">
    <property type="entry name" value="Myb_DNA-bind_4"/>
    <property type="match status" value="1"/>
</dbReference>
<feature type="compositionally biased region" description="Polar residues" evidence="1">
    <location>
        <begin position="82"/>
        <end position="92"/>
    </location>
</feature>
<reference evidence="3" key="1">
    <citation type="journal article" date="2023" name="Plant J.">
        <title>The genome of the king protea, Protea cynaroides.</title>
        <authorList>
            <person name="Chang J."/>
            <person name="Duong T.A."/>
            <person name="Schoeman C."/>
            <person name="Ma X."/>
            <person name="Roodt D."/>
            <person name="Barker N."/>
            <person name="Li Z."/>
            <person name="Van de Peer Y."/>
            <person name="Mizrachi E."/>
        </authorList>
    </citation>
    <scope>NUCLEOTIDE SEQUENCE</scope>
    <source>
        <tissue evidence="3">Young leaves</tissue>
    </source>
</reference>
<organism evidence="3 4">
    <name type="scientific">Protea cynaroides</name>
    <dbReference type="NCBI Taxonomy" id="273540"/>
    <lineage>
        <taxon>Eukaryota</taxon>
        <taxon>Viridiplantae</taxon>
        <taxon>Streptophyta</taxon>
        <taxon>Embryophyta</taxon>
        <taxon>Tracheophyta</taxon>
        <taxon>Spermatophyta</taxon>
        <taxon>Magnoliopsida</taxon>
        <taxon>Proteales</taxon>
        <taxon>Proteaceae</taxon>
        <taxon>Protea</taxon>
    </lineage>
</organism>
<sequence>MNNLVMNGGFLSGSTGILELEPSIHRHRQSYLSQVNLSHQHHIQVDQSDHSSGLMEPKGTGTMGRSTNYGKVKGTTKTANVSIYMNPNSNTSSEDEPSHTEDGNEHFNGAKGKKGSLWQRMKWTDDIVRLLVTVVSLVGDDGFSDGVDGLKRKSGVLQKKGKWKTVSNIMMEKGCFVSPQQCEDKFNDLNKRYKRLNEILGRGTTCRVVENPVLLDSMTHISPKMKDVVRKILSSKQLFYKEMCAHHNGQRIPNSHDLGLQGYSIPTMRCSKDGNAFEEEEENEDDDDDVDNEDDNNVGEDAEKVGEFCKRKKMNERGGNFWPQSGGHDSFEAEMAGMLQDASKTPWEQREWIKNRMLLLQERRVSFQVQAFELEKRRFKWKRFCSKKDGELERLKLDNERMRLENQQMTLQVKWKELEIDLKQSEAYLNPFPLGIDGMQGRDLIELGNV</sequence>
<comment type="caution">
    <text evidence="3">The sequence shown here is derived from an EMBL/GenBank/DDBJ whole genome shotgun (WGS) entry which is preliminary data.</text>
</comment>
<feature type="region of interest" description="Disordered" evidence="1">
    <location>
        <begin position="275"/>
        <end position="301"/>
    </location>
</feature>
<dbReference type="PANTHER" id="PTHR46327">
    <property type="entry name" value="F16F4.11 PROTEIN-RELATED"/>
    <property type="match status" value="1"/>
</dbReference>
<evidence type="ECO:0000256" key="1">
    <source>
        <dbReference type="SAM" id="MobiDB-lite"/>
    </source>
</evidence>
<accession>A0A9Q0KKG3</accession>
<dbReference type="Gene3D" id="1.10.10.60">
    <property type="entry name" value="Homeodomain-like"/>
    <property type="match status" value="1"/>
</dbReference>
<feature type="domain" description="Myb/SANT-like DNA-binding" evidence="2">
    <location>
        <begin position="120"/>
        <end position="210"/>
    </location>
</feature>
<dbReference type="PANTHER" id="PTHR46327:SF9">
    <property type="entry name" value="MYB_SANT-LIKE DNA-BINDING DOMAIN-CONTAINING PROTEIN"/>
    <property type="match status" value="1"/>
</dbReference>
<dbReference type="EMBL" id="JAMYWD010000005">
    <property type="protein sequence ID" value="KAJ4972167.1"/>
    <property type="molecule type" value="Genomic_DNA"/>
</dbReference>
<feature type="region of interest" description="Disordered" evidence="1">
    <location>
        <begin position="82"/>
        <end position="112"/>
    </location>
</feature>
<dbReference type="Proteomes" id="UP001141806">
    <property type="component" value="Unassembled WGS sequence"/>
</dbReference>
<evidence type="ECO:0000313" key="3">
    <source>
        <dbReference type="EMBL" id="KAJ4972167.1"/>
    </source>
</evidence>
<dbReference type="InterPro" id="IPR044822">
    <property type="entry name" value="Myb_DNA-bind_4"/>
</dbReference>
<protein>
    <recommendedName>
        <fullName evidence="2">Myb/SANT-like DNA-binding domain-containing protein</fullName>
    </recommendedName>
</protein>